<gene>
    <name evidence="2" type="ORF">A2U01_0013267</name>
</gene>
<evidence type="ECO:0000313" key="3">
    <source>
        <dbReference type="Proteomes" id="UP000265520"/>
    </source>
</evidence>
<comment type="caution">
    <text evidence="2">The sequence shown here is derived from an EMBL/GenBank/DDBJ whole genome shotgun (WGS) entry which is preliminary data.</text>
</comment>
<dbReference type="AlphaFoldDB" id="A0A392MXT9"/>
<keyword evidence="1" id="KW-0812">Transmembrane</keyword>
<dbReference type="EMBL" id="LXQA010022449">
    <property type="protein sequence ID" value="MCH92330.1"/>
    <property type="molecule type" value="Genomic_DNA"/>
</dbReference>
<feature type="non-terminal residue" evidence="2">
    <location>
        <position position="1"/>
    </location>
</feature>
<sequence>WDFVVVVIGCGFGGNGGEIPILVLLFLFLILLLMCGGRWWFEEIEGGVVDGLRKMIVY</sequence>
<evidence type="ECO:0000313" key="2">
    <source>
        <dbReference type="EMBL" id="MCH92330.1"/>
    </source>
</evidence>
<proteinExistence type="predicted"/>
<keyword evidence="1" id="KW-0472">Membrane</keyword>
<organism evidence="2 3">
    <name type="scientific">Trifolium medium</name>
    <dbReference type="NCBI Taxonomy" id="97028"/>
    <lineage>
        <taxon>Eukaryota</taxon>
        <taxon>Viridiplantae</taxon>
        <taxon>Streptophyta</taxon>
        <taxon>Embryophyta</taxon>
        <taxon>Tracheophyta</taxon>
        <taxon>Spermatophyta</taxon>
        <taxon>Magnoliopsida</taxon>
        <taxon>eudicotyledons</taxon>
        <taxon>Gunneridae</taxon>
        <taxon>Pentapetalae</taxon>
        <taxon>rosids</taxon>
        <taxon>fabids</taxon>
        <taxon>Fabales</taxon>
        <taxon>Fabaceae</taxon>
        <taxon>Papilionoideae</taxon>
        <taxon>50 kb inversion clade</taxon>
        <taxon>NPAAA clade</taxon>
        <taxon>Hologalegina</taxon>
        <taxon>IRL clade</taxon>
        <taxon>Trifolieae</taxon>
        <taxon>Trifolium</taxon>
    </lineage>
</organism>
<keyword evidence="1" id="KW-1133">Transmembrane helix</keyword>
<protein>
    <submittedName>
        <fullName evidence="2">Uncharacterized protein</fullName>
    </submittedName>
</protein>
<accession>A0A392MXT9</accession>
<keyword evidence="3" id="KW-1185">Reference proteome</keyword>
<name>A0A392MXT9_9FABA</name>
<feature type="transmembrane region" description="Helical" evidence="1">
    <location>
        <begin position="21"/>
        <end position="41"/>
    </location>
</feature>
<evidence type="ECO:0000256" key="1">
    <source>
        <dbReference type="SAM" id="Phobius"/>
    </source>
</evidence>
<dbReference type="Proteomes" id="UP000265520">
    <property type="component" value="Unassembled WGS sequence"/>
</dbReference>
<reference evidence="2 3" key="1">
    <citation type="journal article" date="2018" name="Front. Plant Sci.">
        <title>Red Clover (Trifolium pratense) and Zigzag Clover (T. medium) - A Picture of Genomic Similarities and Differences.</title>
        <authorList>
            <person name="Dluhosova J."/>
            <person name="Istvanek J."/>
            <person name="Nedelnik J."/>
            <person name="Repkova J."/>
        </authorList>
    </citation>
    <scope>NUCLEOTIDE SEQUENCE [LARGE SCALE GENOMIC DNA]</scope>
    <source>
        <strain evidence="3">cv. 10/8</strain>
        <tissue evidence="2">Leaf</tissue>
    </source>
</reference>